<proteinExistence type="predicted"/>
<organism evidence="2">
    <name type="scientific">marine sediment metagenome</name>
    <dbReference type="NCBI Taxonomy" id="412755"/>
    <lineage>
        <taxon>unclassified sequences</taxon>
        <taxon>metagenomes</taxon>
        <taxon>ecological metagenomes</taxon>
    </lineage>
</organism>
<evidence type="ECO:0000313" key="2">
    <source>
        <dbReference type="EMBL" id="KKK72036.1"/>
    </source>
</evidence>
<dbReference type="GO" id="GO:0008961">
    <property type="term" value="F:phosphatidylglycerol-prolipoprotein diacylglyceryl transferase activity"/>
    <property type="evidence" value="ECO:0007669"/>
    <property type="project" value="InterPro"/>
</dbReference>
<reference evidence="2" key="1">
    <citation type="journal article" date="2015" name="Nature">
        <title>Complex archaea that bridge the gap between prokaryotes and eukaryotes.</title>
        <authorList>
            <person name="Spang A."/>
            <person name="Saw J.H."/>
            <person name="Jorgensen S.L."/>
            <person name="Zaremba-Niedzwiedzka K."/>
            <person name="Martijn J."/>
            <person name="Lind A.E."/>
            <person name="van Eijk R."/>
            <person name="Schleper C."/>
            <person name="Guy L."/>
            <person name="Ettema T.J."/>
        </authorList>
    </citation>
    <scope>NUCLEOTIDE SEQUENCE</scope>
</reference>
<dbReference type="Pfam" id="PF01790">
    <property type="entry name" value="LGT"/>
    <property type="match status" value="1"/>
</dbReference>
<keyword evidence="1" id="KW-0812">Transmembrane</keyword>
<keyword evidence="1" id="KW-0472">Membrane</keyword>
<name>A0A0F9AIN0_9ZZZZ</name>
<accession>A0A0F9AIN0</accession>
<dbReference type="GO" id="GO:0042158">
    <property type="term" value="P:lipoprotein biosynthetic process"/>
    <property type="evidence" value="ECO:0007669"/>
    <property type="project" value="InterPro"/>
</dbReference>
<protein>
    <recommendedName>
        <fullName evidence="3">Prolipoprotein diacylglyceryl transferase</fullName>
    </recommendedName>
</protein>
<dbReference type="EMBL" id="LAZR01057453">
    <property type="protein sequence ID" value="KKK72036.1"/>
    <property type="molecule type" value="Genomic_DNA"/>
</dbReference>
<keyword evidence="1" id="KW-1133">Transmembrane helix</keyword>
<feature type="non-terminal residue" evidence="2">
    <location>
        <position position="1"/>
    </location>
</feature>
<comment type="caution">
    <text evidence="2">The sequence shown here is derived from an EMBL/GenBank/DDBJ whole genome shotgun (WGS) entry which is preliminary data.</text>
</comment>
<dbReference type="GO" id="GO:0005886">
    <property type="term" value="C:plasma membrane"/>
    <property type="evidence" value="ECO:0007669"/>
    <property type="project" value="InterPro"/>
</dbReference>
<gene>
    <name evidence="2" type="ORF">LCGC14_2907910</name>
</gene>
<dbReference type="InterPro" id="IPR001640">
    <property type="entry name" value="Lgt"/>
</dbReference>
<dbReference type="AlphaFoldDB" id="A0A0F9AIN0"/>
<evidence type="ECO:0000256" key="1">
    <source>
        <dbReference type="SAM" id="Phobius"/>
    </source>
</evidence>
<evidence type="ECO:0008006" key="3">
    <source>
        <dbReference type="Google" id="ProtNLM"/>
    </source>
</evidence>
<sequence length="62" mass="7028">LDGDVISLYVIYYGLVRFALEGLKIDVWTIAGFPTARWISIIAIIAVVAVMIDRRLRRRHAA</sequence>
<feature type="transmembrane region" description="Helical" evidence="1">
    <location>
        <begin position="27"/>
        <end position="52"/>
    </location>
</feature>